<evidence type="ECO:0000313" key="5">
    <source>
        <dbReference type="Proteomes" id="UP000030826"/>
    </source>
</evidence>
<dbReference type="Pfam" id="PF10145">
    <property type="entry name" value="PhageMin_Tail"/>
    <property type="match status" value="1"/>
</dbReference>
<protein>
    <recommendedName>
        <fullName evidence="3">Phage tail tape measure protein domain-containing protein</fullName>
    </recommendedName>
</protein>
<reference evidence="4 5" key="1">
    <citation type="submission" date="2014-09" db="EMBL/GenBank/DDBJ databases">
        <title>Isolation and characterization of Aurantimonas altamirensis ON-56566 from clinical sample following a dog bite.</title>
        <authorList>
            <person name="Eshaghi A."/>
            <person name="Li A."/>
            <person name="Shahinas D."/>
            <person name="Bahn P."/>
            <person name="Kus J.V."/>
            <person name="Patel S.N."/>
        </authorList>
    </citation>
    <scope>NUCLEOTIDE SEQUENCE [LARGE SCALE GENOMIC DNA]</scope>
    <source>
        <strain evidence="4 5">ON-56566</strain>
    </source>
</reference>
<evidence type="ECO:0000259" key="3">
    <source>
        <dbReference type="Pfam" id="PF10145"/>
    </source>
</evidence>
<evidence type="ECO:0000256" key="2">
    <source>
        <dbReference type="SAM" id="MobiDB-lite"/>
    </source>
</evidence>
<feature type="domain" description="Phage tail tape measure protein" evidence="3">
    <location>
        <begin position="138"/>
        <end position="331"/>
    </location>
</feature>
<dbReference type="Proteomes" id="UP000030826">
    <property type="component" value="Unassembled WGS sequence"/>
</dbReference>
<name>A0A0B1Q8A4_9HYPH</name>
<dbReference type="PANTHER" id="PTHR37813">
    <property type="entry name" value="FELS-2 PROPHAGE PROTEIN"/>
    <property type="match status" value="1"/>
</dbReference>
<accession>A0A0B1Q8A4</accession>
<dbReference type="EMBL" id="JRFJ01000001">
    <property type="protein sequence ID" value="KHJ55122.1"/>
    <property type="molecule type" value="Genomic_DNA"/>
</dbReference>
<dbReference type="OrthoDB" id="7906853at2"/>
<keyword evidence="1" id="KW-1188">Viral release from host cell</keyword>
<feature type="region of interest" description="Disordered" evidence="2">
    <location>
        <begin position="543"/>
        <end position="590"/>
    </location>
</feature>
<organism evidence="4 5">
    <name type="scientific">Aureimonas altamirensis</name>
    <dbReference type="NCBI Taxonomy" id="370622"/>
    <lineage>
        <taxon>Bacteria</taxon>
        <taxon>Pseudomonadati</taxon>
        <taxon>Pseudomonadota</taxon>
        <taxon>Alphaproteobacteria</taxon>
        <taxon>Hyphomicrobiales</taxon>
        <taxon>Aurantimonadaceae</taxon>
        <taxon>Aureimonas</taxon>
    </lineage>
</organism>
<gene>
    <name evidence="4" type="ORF">LA66_00065</name>
</gene>
<dbReference type="NCBIfam" id="TIGR01760">
    <property type="entry name" value="tape_meas_TP901"/>
    <property type="match status" value="1"/>
</dbReference>
<evidence type="ECO:0000256" key="1">
    <source>
        <dbReference type="ARBA" id="ARBA00022612"/>
    </source>
</evidence>
<dbReference type="PANTHER" id="PTHR37813:SF1">
    <property type="entry name" value="FELS-2 PROPHAGE PROTEIN"/>
    <property type="match status" value="1"/>
</dbReference>
<dbReference type="STRING" id="370622.LA66_00065"/>
<sequence length="693" mass="73197">MMAGNATVDAELRIRATNQTRPGLASASKDVSAFARKQEQVNAAMARGAQANAINRQVALVERTQSALGKAQSGIAAYGRDAARAFGPLAAGFAAVDIMKTSASFETSLTEIAKKGDLTEEGLKGVRKEIFSIIESGDVAMDPSEIAASYERGIAAGLPLDKMREFVTLTAQAADSWDMGGEETGNAFAGFQQSLKIGLDDMRSYADLLNTLADAGISDERDIVDFIDRAGASLKDLGMQNETIAAMGATLLDLKMPAEQAATAMNAFSTKLLTPDGTKASAAAFKTLYGSVDDFKDLLKTDADKAVRDFFSRLKKLDNFERTSILKDIVGQEHSSKLNRLIASIDLYDERVATAMDPSQYIGSLSRSYGRKLDTAEAKWKQFVSNLTLMKIDLGDLILPPGVGFLEEAIGEIQKLRGVIEDVGEVWESATGTGFSIKGLHEALDIRGTHAAAAAEAAAGRSRETVFEEDPSSGAAAGFGARDMSGVDEAMVMVRRQIQRKRRASEIFDEQVQIDANEARWNRLRGAAAQVGRENDAIIDLTGGELSQPPDSAGRGARVTTPPESYGARVTSSPEGRIGGAFEDSVSPAIDGLDQSTDRLRQAMEEGGATIVEAGPQSGQGFADAASAGIAATAAQSGAAFGQAAAAAFNANVRIPMPTSNPNGSRPLANRWPKVNANLGHTMPHAGEPPGSY</sequence>
<proteinExistence type="predicted"/>
<dbReference type="AlphaFoldDB" id="A0A0B1Q8A4"/>
<comment type="caution">
    <text evidence="4">The sequence shown here is derived from an EMBL/GenBank/DDBJ whole genome shotgun (WGS) entry which is preliminary data.</text>
</comment>
<dbReference type="RefSeq" id="WP_039187820.1">
    <property type="nucleotide sequence ID" value="NZ_JRFJ01000001.1"/>
</dbReference>
<feature type="region of interest" description="Disordered" evidence="2">
    <location>
        <begin position="462"/>
        <end position="481"/>
    </location>
</feature>
<dbReference type="InterPro" id="IPR010090">
    <property type="entry name" value="Phage_tape_meas"/>
</dbReference>
<evidence type="ECO:0000313" key="4">
    <source>
        <dbReference type="EMBL" id="KHJ55122.1"/>
    </source>
</evidence>